<feature type="transmembrane region" description="Helical" evidence="9">
    <location>
        <begin position="64"/>
        <end position="83"/>
    </location>
</feature>
<organism evidence="12 13">
    <name type="scientific">Pseudonocardia xinjiangensis</name>
    <dbReference type="NCBI Taxonomy" id="75289"/>
    <lineage>
        <taxon>Bacteria</taxon>
        <taxon>Bacillati</taxon>
        <taxon>Actinomycetota</taxon>
        <taxon>Actinomycetes</taxon>
        <taxon>Pseudonocardiales</taxon>
        <taxon>Pseudonocardiaceae</taxon>
        <taxon>Pseudonocardia</taxon>
    </lineage>
</organism>
<name>A0ABX1RMI3_9PSEU</name>
<evidence type="ECO:0000259" key="10">
    <source>
        <dbReference type="Pfam" id="PF02518"/>
    </source>
</evidence>
<evidence type="ECO:0000256" key="6">
    <source>
        <dbReference type="ARBA" id="ARBA00022777"/>
    </source>
</evidence>
<comment type="caution">
    <text evidence="12">The sequence shown here is derived from an EMBL/GenBank/DDBJ whole genome shotgun (WGS) entry which is preliminary data.</text>
</comment>
<dbReference type="SUPFAM" id="SSF55874">
    <property type="entry name" value="ATPase domain of HSP90 chaperone/DNA topoisomerase II/histidine kinase"/>
    <property type="match status" value="1"/>
</dbReference>
<evidence type="ECO:0000259" key="11">
    <source>
        <dbReference type="Pfam" id="PF07730"/>
    </source>
</evidence>
<dbReference type="Gene3D" id="3.30.565.10">
    <property type="entry name" value="Histidine kinase-like ATPase, C-terminal domain"/>
    <property type="match status" value="1"/>
</dbReference>
<feature type="transmembrane region" description="Helical" evidence="9">
    <location>
        <begin position="136"/>
        <end position="159"/>
    </location>
</feature>
<dbReference type="EC" id="2.7.13.3" evidence="2"/>
<dbReference type="Pfam" id="PF07730">
    <property type="entry name" value="HisKA_3"/>
    <property type="match status" value="1"/>
</dbReference>
<dbReference type="PANTHER" id="PTHR24421:SF10">
    <property type="entry name" value="NITRATE_NITRITE SENSOR PROTEIN NARQ"/>
    <property type="match status" value="1"/>
</dbReference>
<keyword evidence="3" id="KW-0597">Phosphoprotein</keyword>
<keyword evidence="13" id="KW-1185">Reference proteome</keyword>
<evidence type="ECO:0000256" key="3">
    <source>
        <dbReference type="ARBA" id="ARBA00022553"/>
    </source>
</evidence>
<feature type="transmembrane region" description="Helical" evidence="9">
    <location>
        <begin position="12"/>
        <end position="34"/>
    </location>
</feature>
<keyword evidence="8" id="KW-0902">Two-component regulatory system</keyword>
<keyword evidence="9" id="KW-1133">Transmembrane helix</keyword>
<keyword evidence="9" id="KW-0812">Transmembrane</keyword>
<evidence type="ECO:0000256" key="9">
    <source>
        <dbReference type="SAM" id="Phobius"/>
    </source>
</evidence>
<dbReference type="InterPro" id="IPR036890">
    <property type="entry name" value="HATPase_C_sf"/>
</dbReference>
<keyword evidence="4" id="KW-0808">Transferase</keyword>
<dbReference type="Gene3D" id="1.20.5.1930">
    <property type="match status" value="1"/>
</dbReference>
<gene>
    <name evidence="12" type="ORF">HF577_31465</name>
</gene>
<proteinExistence type="predicted"/>
<evidence type="ECO:0000256" key="7">
    <source>
        <dbReference type="ARBA" id="ARBA00022840"/>
    </source>
</evidence>
<evidence type="ECO:0000256" key="2">
    <source>
        <dbReference type="ARBA" id="ARBA00012438"/>
    </source>
</evidence>
<keyword evidence="9" id="KW-0472">Membrane</keyword>
<comment type="catalytic activity">
    <reaction evidence="1">
        <text>ATP + protein L-histidine = ADP + protein N-phospho-L-histidine.</text>
        <dbReference type="EC" id="2.7.13.3"/>
    </reaction>
</comment>
<dbReference type="InterPro" id="IPR011712">
    <property type="entry name" value="Sig_transdc_His_kin_sub3_dim/P"/>
</dbReference>
<sequence>MGDRLPGTLRAVADVGLGVVVAAALVVQAAAVVASWGGGYWLFGCLAGVVVCAIALVRRRLRTWGTVAGLAVAALAIIVARAAELPSEPGPAVALGLSVLVGSSIRALPALPAAGIAAGGFAVVAGTWLADPPPTSGVAGVTALNGAGWTAALAVGLGLRLLDARRRAVADSVRRDERMRLARELHDVAAHHLTGIILQAQAAQLVTRRQPGYLDGPLADVQTALAGIEAAGSDGLAAMRRVVGLLRDAEDADPATSEPEQLRDLVERFEEQGPAVRLRVPDDRTAWPPEVAGTVYRVVQESLTNIARHAPEARSVTVDVDEDHQYVTVAVADDGPTATLRHHGGYGLIGMRERVEALGGTLCAGPRPGAGWAVRATLPVPARVRR</sequence>
<keyword evidence="5" id="KW-0547">Nucleotide-binding</keyword>
<accession>A0ABX1RMI3</accession>
<evidence type="ECO:0000256" key="8">
    <source>
        <dbReference type="ARBA" id="ARBA00023012"/>
    </source>
</evidence>
<evidence type="ECO:0000256" key="5">
    <source>
        <dbReference type="ARBA" id="ARBA00022741"/>
    </source>
</evidence>
<protein>
    <recommendedName>
        <fullName evidence="2">histidine kinase</fullName>
        <ecNumber evidence="2">2.7.13.3</ecNumber>
    </recommendedName>
</protein>
<dbReference type="InterPro" id="IPR050482">
    <property type="entry name" value="Sensor_HK_TwoCompSys"/>
</dbReference>
<dbReference type="RefSeq" id="WP_169399643.1">
    <property type="nucleotide sequence ID" value="NZ_BAAAJH010000001.1"/>
</dbReference>
<feature type="transmembrane region" description="Helical" evidence="9">
    <location>
        <begin position="40"/>
        <end position="57"/>
    </location>
</feature>
<dbReference type="InterPro" id="IPR003594">
    <property type="entry name" value="HATPase_dom"/>
</dbReference>
<evidence type="ECO:0000313" key="12">
    <source>
        <dbReference type="EMBL" id="NMH81597.1"/>
    </source>
</evidence>
<evidence type="ECO:0000256" key="4">
    <source>
        <dbReference type="ARBA" id="ARBA00022679"/>
    </source>
</evidence>
<dbReference type="EMBL" id="JAAXKY010000158">
    <property type="protein sequence ID" value="NMH81597.1"/>
    <property type="molecule type" value="Genomic_DNA"/>
</dbReference>
<evidence type="ECO:0000256" key="1">
    <source>
        <dbReference type="ARBA" id="ARBA00000085"/>
    </source>
</evidence>
<dbReference type="GO" id="GO:0016301">
    <property type="term" value="F:kinase activity"/>
    <property type="evidence" value="ECO:0007669"/>
    <property type="project" value="UniProtKB-KW"/>
</dbReference>
<feature type="domain" description="Signal transduction histidine kinase subgroup 3 dimerisation and phosphoacceptor" evidence="11">
    <location>
        <begin position="177"/>
        <end position="250"/>
    </location>
</feature>
<dbReference type="Proteomes" id="UP001296706">
    <property type="component" value="Unassembled WGS sequence"/>
</dbReference>
<evidence type="ECO:0000313" key="13">
    <source>
        <dbReference type="Proteomes" id="UP001296706"/>
    </source>
</evidence>
<feature type="domain" description="Histidine kinase/HSP90-like ATPase" evidence="10">
    <location>
        <begin position="294"/>
        <end position="381"/>
    </location>
</feature>
<feature type="transmembrane region" description="Helical" evidence="9">
    <location>
        <begin position="113"/>
        <end position="130"/>
    </location>
</feature>
<keyword evidence="6 12" id="KW-0418">Kinase</keyword>
<reference evidence="12 13" key="1">
    <citation type="submission" date="2020-04" db="EMBL/GenBank/DDBJ databases">
        <authorList>
            <person name="Klaysubun C."/>
            <person name="Duangmal K."/>
            <person name="Lipun K."/>
        </authorList>
    </citation>
    <scope>NUCLEOTIDE SEQUENCE [LARGE SCALE GENOMIC DNA]</scope>
    <source>
        <strain evidence="12 13">JCM 11839</strain>
    </source>
</reference>
<keyword evidence="7" id="KW-0067">ATP-binding</keyword>
<dbReference type="PANTHER" id="PTHR24421">
    <property type="entry name" value="NITRATE/NITRITE SENSOR PROTEIN NARX-RELATED"/>
    <property type="match status" value="1"/>
</dbReference>
<dbReference type="Pfam" id="PF02518">
    <property type="entry name" value="HATPase_c"/>
    <property type="match status" value="1"/>
</dbReference>
<dbReference type="CDD" id="cd16917">
    <property type="entry name" value="HATPase_UhpB-NarQ-NarX-like"/>
    <property type="match status" value="1"/>
</dbReference>